<sequence length="91" mass="10085">MFEQIIEVEHEHGLHARPADLFVRCSNQFSASIYLYNLTRNSDKKANAKGILGVLSLGVRKGDLIKIVAEGEDGAQAIEALTDLIRSNFQE</sequence>
<dbReference type="PROSITE" id="PS51350">
    <property type="entry name" value="PTS_HPR_DOM"/>
    <property type="match status" value="1"/>
</dbReference>
<dbReference type="EMBL" id="LGHJ01000009">
    <property type="protein sequence ID" value="KPL77629.1"/>
    <property type="molecule type" value="Genomic_DNA"/>
</dbReference>
<dbReference type="Gene3D" id="3.30.1340.10">
    <property type="entry name" value="HPr-like"/>
    <property type="match status" value="1"/>
</dbReference>
<evidence type="ECO:0000313" key="5">
    <source>
        <dbReference type="EMBL" id="KPL77629.1"/>
    </source>
</evidence>
<evidence type="ECO:0000259" key="4">
    <source>
        <dbReference type="PROSITE" id="PS51350"/>
    </source>
</evidence>
<dbReference type="Pfam" id="PF00381">
    <property type="entry name" value="PTS-HPr"/>
    <property type="match status" value="1"/>
</dbReference>
<keyword evidence="2" id="KW-0963">Cytoplasm</keyword>
<dbReference type="InterPro" id="IPR050399">
    <property type="entry name" value="HPr"/>
</dbReference>
<name>A0A0P6XMK8_9CHLR</name>
<dbReference type="STRING" id="360411.AC812_03225"/>
<accession>A0A0P6XMK8</accession>
<dbReference type="OrthoDB" id="9809047at2"/>
<evidence type="ECO:0000256" key="2">
    <source>
        <dbReference type="ARBA" id="ARBA00022490"/>
    </source>
</evidence>
<reference evidence="5 6" key="1">
    <citation type="submission" date="2015-07" db="EMBL/GenBank/DDBJ databases">
        <title>Draft genome of Bellilinea caldifistulae DSM 17877.</title>
        <authorList>
            <person name="Hemp J."/>
            <person name="Ward L.M."/>
            <person name="Pace L.A."/>
            <person name="Fischer W.W."/>
        </authorList>
    </citation>
    <scope>NUCLEOTIDE SEQUENCE [LARGE SCALE GENOMIC DNA]</scope>
    <source>
        <strain evidence="5 6">GOMI-1</strain>
    </source>
</reference>
<evidence type="ECO:0000313" key="6">
    <source>
        <dbReference type="Proteomes" id="UP000050514"/>
    </source>
</evidence>
<keyword evidence="6" id="KW-1185">Reference proteome</keyword>
<keyword evidence="3" id="KW-0598">Phosphotransferase system</keyword>
<organism evidence="5 6">
    <name type="scientific">Bellilinea caldifistulae</name>
    <dbReference type="NCBI Taxonomy" id="360411"/>
    <lineage>
        <taxon>Bacteria</taxon>
        <taxon>Bacillati</taxon>
        <taxon>Chloroflexota</taxon>
        <taxon>Anaerolineae</taxon>
        <taxon>Anaerolineales</taxon>
        <taxon>Anaerolineaceae</taxon>
        <taxon>Bellilinea</taxon>
    </lineage>
</organism>
<dbReference type="PANTHER" id="PTHR33705:SF2">
    <property type="entry name" value="PHOSPHOCARRIER PROTEIN NPR"/>
    <property type="match status" value="1"/>
</dbReference>
<dbReference type="PRINTS" id="PR00107">
    <property type="entry name" value="PHOSPHOCPHPR"/>
</dbReference>
<dbReference type="InterPro" id="IPR000032">
    <property type="entry name" value="HPr-like"/>
</dbReference>
<dbReference type="NCBIfam" id="TIGR01003">
    <property type="entry name" value="PTS_HPr_family"/>
    <property type="match status" value="1"/>
</dbReference>
<proteinExistence type="predicted"/>
<dbReference type="GO" id="GO:0009401">
    <property type="term" value="P:phosphoenolpyruvate-dependent sugar phosphotransferase system"/>
    <property type="evidence" value="ECO:0007669"/>
    <property type="project" value="UniProtKB-KW"/>
</dbReference>
<dbReference type="CDD" id="cd00367">
    <property type="entry name" value="PTS-HPr_like"/>
    <property type="match status" value="1"/>
</dbReference>
<dbReference type="InterPro" id="IPR035895">
    <property type="entry name" value="HPr-like_sf"/>
</dbReference>
<comment type="subcellular location">
    <subcellularLocation>
        <location evidence="1">Cytoplasm</location>
    </subcellularLocation>
</comment>
<feature type="domain" description="HPr" evidence="4">
    <location>
        <begin position="1"/>
        <end position="91"/>
    </location>
</feature>
<dbReference type="Proteomes" id="UP000050514">
    <property type="component" value="Unassembled WGS sequence"/>
</dbReference>
<dbReference type="AlphaFoldDB" id="A0A0P6XMK8"/>
<comment type="caution">
    <text evidence="5">The sequence shown here is derived from an EMBL/GenBank/DDBJ whole genome shotgun (WGS) entry which is preliminary data.</text>
</comment>
<evidence type="ECO:0000256" key="1">
    <source>
        <dbReference type="ARBA" id="ARBA00004496"/>
    </source>
</evidence>
<gene>
    <name evidence="5" type="ORF">AC812_03225</name>
</gene>
<dbReference type="GO" id="GO:0005737">
    <property type="term" value="C:cytoplasm"/>
    <property type="evidence" value="ECO:0007669"/>
    <property type="project" value="UniProtKB-SubCell"/>
</dbReference>
<evidence type="ECO:0000256" key="3">
    <source>
        <dbReference type="ARBA" id="ARBA00022683"/>
    </source>
</evidence>
<protein>
    <recommendedName>
        <fullName evidence="4">HPr domain-containing protein</fullName>
    </recommendedName>
</protein>
<dbReference type="SUPFAM" id="SSF55594">
    <property type="entry name" value="HPr-like"/>
    <property type="match status" value="1"/>
</dbReference>
<dbReference type="PANTHER" id="PTHR33705">
    <property type="entry name" value="PHOSPHOCARRIER PROTEIN HPR"/>
    <property type="match status" value="1"/>
</dbReference>